<proteinExistence type="predicted"/>
<accession>A0A9D1SSC2</accession>
<evidence type="ECO:0000313" key="1">
    <source>
        <dbReference type="EMBL" id="HIU93369.1"/>
    </source>
</evidence>
<reference evidence="1" key="2">
    <citation type="journal article" date="2021" name="PeerJ">
        <title>Extensive microbial diversity within the chicken gut microbiome revealed by metagenomics and culture.</title>
        <authorList>
            <person name="Gilroy R."/>
            <person name="Ravi A."/>
            <person name="Getino M."/>
            <person name="Pursley I."/>
            <person name="Horton D.L."/>
            <person name="Alikhan N.F."/>
            <person name="Baker D."/>
            <person name="Gharbi K."/>
            <person name="Hall N."/>
            <person name="Watson M."/>
            <person name="Adriaenssens E.M."/>
            <person name="Foster-Nyarko E."/>
            <person name="Jarju S."/>
            <person name="Secka A."/>
            <person name="Antonio M."/>
            <person name="Oren A."/>
            <person name="Chaudhuri R.R."/>
            <person name="La Ragione R."/>
            <person name="Hildebrand F."/>
            <person name="Pallen M.J."/>
        </authorList>
    </citation>
    <scope>NUCLEOTIDE SEQUENCE</scope>
    <source>
        <strain evidence="1">CHK154-7741</strain>
    </source>
</reference>
<dbReference type="AlphaFoldDB" id="A0A9D1SSC2"/>
<evidence type="ECO:0000313" key="2">
    <source>
        <dbReference type="Proteomes" id="UP000886748"/>
    </source>
</evidence>
<dbReference type="EMBL" id="DVOD01000069">
    <property type="protein sequence ID" value="HIU93369.1"/>
    <property type="molecule type" value="Genomic_DNA"/>
</dbReference>
<organism evidence="1 2">
    <name type="scientific">Candidatus Limenecus avicola</name>
    <dbReference type="NCBI Taxonomy" id="2840847"/>
    <lineage>
        <taxon>Bacteria</taxon>
        <taxon>Bacillati</taxon>
        <taxon>Bacillota</taxon>
        <taxon>Clostridia</taxon>
        <taxon>Eubacteriales</taxon>
        <taxon>Clostridiaceae</taxon>
        <taxon>Clostridiaceae incertae sedis</taxon>
        <taxon>Candidatus Limenecus</taxon>
    </lineage>
</organism>
<sequence length="293" mass="32053">MNVRPQKLATILTKPRILVPTVFMAVGTGKTMLDYEKAKPEKKRRIFAKDSAMLLGSLAGFLLMKAPAKWLCGKESNIPKNILQSTSYVIKQSVAGALSTLGGIVGAVCGNEVVHRFVLDKPYFNEKPKVEPQEETANKKKGKEDAKAKDSFDKFFAENKVFEKFNYANKHAAQTAGFFLSLPGVSNFSAPPMIALTGMSVAKMEGYNNKIKRTSKELIANCLIPSLLVSAVSLAVSKKTGYIKYPAILASLVAGSFAGTKLADLYQGKLDETIDSIDFQRITFKRNVKQLAD</sequence>
<comment type="caution">
    <text evidence="1">The sequence shown here is derived from an EMBL/GenBank/DDBJ whole genome shotgun (WGS) entry which is preliminary data.</text>
</comment>
<gene>
    <name evidence="1" type="ORF">IAD26_09595</name>
</gene>
<dbReference type="Proteomes" id="UP000886748">
    <property type="component" value="Unassembled WGS sequence"/>
</dbReference>
<name>A0A9D1SSC2_9CLOT</name>
<protein>
    <submittedName>
        <fullName evidence="1">Uncharacterized protein</fullName>
    </submittedName>
</protein>
<reference evidence="1" key="1">
    <citation type="submission" date="2020-10" db="EMBL/GenBank/DDBJ databases">
        <authorList>
            <person name="Gilroy R."/>
        </authorList>
    </citation>
    <scope>NUCLEOTIDE SEQUENCE</scope>
    <source>
        <strain evidence="1">CHK154-7741</strain>
    </source>
</reference>